<keyword evidence="2" id="KW-0004">4Fe-4S</keyword>
<name>A0A0F9LRK7_9ZZZZ</name>
<evidence type="ECO:0000256" key="3">
    <source>
        <dbReference type="ARBA" id="ARBA00022691"/>
    </source>
</evidence>
<dbReference type="SFLD" id="SFLDG01101">
    <property type="entry name" value="Uncharacterised_Radical_SAM_Su"/>
    <property type="match status" value="1"/>
</dbReference>
<dbReference type="GO" id="GO:0051539">
    <property type="term" value="F:4 iron, 4 sulfur cluster binding"/>
    <property type="evidence" value="ECO:0007669"/>
    <property type="project" value="UniProtKB-KW"/>
</dbReference>
<evidence type="ECO:0000256" key="6">
    <source>
        <dbReference type="ARBA" id="ARBA00023014"/>
    </source>
</evidence>
<reference evidence="8" key="1">
    <citation type="journal article" date="2015" name="Nature">
        <title>Complex archaea that bridge the gap between prokaryotes and eukaryotes.</title>
        <authorList>
            <person name="Spang A."/>
            <person name="Saw J.H."/>
            <person name="Jorgensen S.L."/>
            <person name="Zaremba-Niedzwiedzka K."/>
            <person name="Martijn J."/>
            <person name="Lind A.E."/>
            <person name="van Eijk R."/>
            <person name="Schleper C."/>
            <person name="Guy L."/>
            <person name="Ettema T.J."/>
        </authorList>
    </citation>
    <scope>NUCLEOTIDE SEQUENCE</scope>
</reference>
<proteinExistence type="predicted"/>
<comment type="caution">
    <text evidence="8">The sequence shown here is derived from an EMBL/GenBank/DDBJ whole genome shotgun (WGS) entry which is preliminary data.</text>
</comment>
<dbReference type="PROSITE" id="PS51918">
    <property type="entry name" value="RADICAL_SAM"/>
    <property type="match status" value="1"/>
</dbReference>
<evidence type="ECO:0000256" key="2">
    <source>
        <dbReference type="ARBA" id="ARBA00022485"/>
    </source>
</evidence>
<keyword evidence="5" id="KW-0408">Iron</keyword>
<evidence type="ECO:0000256" key="1">
    <source>
        <dbReference type="ARBA" id="ARBA00001966"/>
    </source>
</evidence>
<dbReference type="SUPFAM" id="SSF102114">
    <property type="entry name" value="Radical SAM enzymes"/>
    <property type="match status" value="1"/>
</dbReference>
<dbReference type="InterPro" id="IPR027596">
    <property type="entry name" value="AmmeMemoSam_rS"/>
</dbReference>
<dbReference type="PANTHER" id="PTHR30352">
    <property type="entry name" value="PYRUVATE FORMATE-LYASE-ACTIVATING ENZYME"/>
    <property type="match status" value="1"/>
</dbReference>
<keyword evidence="6" id="KW-0411">Iron-sulfur</keyword>
<evidence type="ECO:0000313" key="8">
    <source>
        <dbReference type="EMBL" id="KKM96028.1"/>
    </source>
</evidence>
<dbReference type="GO" id="GO:0046872">
    <property type="term" value="F:metal ion binding"/>
    <property type="evidence" value="ECO:0007669"/>
    <property type="project" value="UniProtKB-KW"/>
</dbReference>
<organism evidence="8">
    <name type="scientific">marine sediment metagenome</name>
    <dbReference type="NCBI Taxonomy" id="412755"/>
    <lineage>
        <taxon>unclassified sequences</taxon>
        <taxon>metagenomes</taxon>
        <taxon>ecological metagenomes</taxon>
    </lineage>
</organism>
<dbReference type="SFLD" id="SFLDS00029">
    <property type="entry name" value="Radical_SAM"/>
    <property type="match status" value="1"/>
</dbReference>
<feature type="domain" description="Radical SAM core" evidence="7">
    <location>
        <begin position="72"/>
        <end position="298"/>
    </location>
</feature>
<dbReference type="Pfam" id="PF04055">
    <property type="entry name" value="Radical_SAM"/>
    <property type="match status" value="1"/>
</dbReference>
<dbReference type="InterPro" id="IPR013785">
    <property type="entry name" value="Aldolase_TIM"/>
</dbReference>
<dbReference type="AlphaFoldDB" id="A0A0F9LRK7"/>
<dbReference type="PANTHER" id="PTHR30352:SF5">
    <property type="entry name" value="PYRUVATE FORMATE-LYASE 1-ACTIVATING ENZYME"/>
    <property type="match status" value="1"/>
</dbReference>
<dbReference type="NCBIfam" id="TIGR04337">
    <property type="entry name" value="AmmeMemoSam_rS"/>
    <property type="match status" value="1"/>
</dbReference>
<dbReference type="InterPro" id="IPR007197">
    <property type="entry name" value="rSAM"/>
</dbReference>
<protein>
    <recommendedName>
        <fullName evidence="7">Radical SAM core domain-containing protein</fullName>
    </recommendedName>
</protein>
<evidence type="ECO:0000259" key="7">
    <source>
        <dbReference type="PROSITE" id="PS51918"/>
    </source>
</evidence>
<dbReference type="InterPro" id="IPR016431">
    <property type="entry name" value="Pyrv-formate_lyase-activ_prd"/>
</dbReference>
<dbReference type="SMART" id="SM00729">
    <property type="entry name" value="Elp3"/>
    <property type="match status" value="1"/>
</dbReference>
<keyword evidence="3" id="KW-0949">S-adenosyl-L-methionine</keyword>
<evidence type="ECO:0000256" key="5">
    <source>
        <dbReference type="ARBA" id="ARBA00023004"/>
    </source>
</evidence>
<dbReference type="GO" id="GO:0003824">
    <property type="term" value="F:catalytic activity"/>
    <property type="evidence" value="ECO:0007669"/>
    <property type="project" value="InterPro"/>
</dbReference>
<dbReference type="InterPro" id="IPR058240">
    <property type="entry name" value="rSAM_sf"/>
</dbReference>
<dbReference type="CDD" id="cd01335">
    <property type="entry name" value="Radical_SAM"/>
    <property type="match status" value="1"/>
</dbReference>
<dbReference type="InterPro" id="IPR034457">
    <property type="entry name" value="Organic_radical-activating"/>
</dbReference>
<gene>
    <name evidence="8" type="ORF">LCGC14_1182270</name>
</gene>
<accession>A0A0F9LRK7</accession>
<comment type="cofactor">
    <cofactor evidence="1">
        <name>[4Fe-4S] cluster</name>
        <dbReference type="ChEBI" id="CHEBI:49883"/>
    </cofactor>
</comment>
<dbReference type="EMBL" id="LAZR01005933">
    <property type="protein sequence ID" value="KKM96028.1"/>
    <property type="molecule type" value="Genomic_DNA"/>
</dbReference>
<dbReference type="Gene3D" id="3.20.20.70">
    <property type="entry name" value="Aldolase class I"/>
    <property type="match status" value="1"/>
</dbReference>
<dbReference type="InterPro" id="IPR006638">
    <property type="entry name" value="Elp3/MiaA/NifB-like_rSAM"/>
</dbReference>
<dbReference type="PIRSF" id="PIRSF004869">
    <property type="entry name" value="PflX_prd"/>
    <property type="match status" value="1"/>
</dbReference>
<evidence type="ECO:0000256" key="4">
    <source>
        <dbReference type="ARBA" id="ARBA00022723"/>
    </source>
</evidence>
<sequence>MKSEFVKKSKYQRKIDEKCSQCLTCEKKCKIPKGKSGFCQTRINKDGEIYTIVYGLIPALSFNPIEKKPLYHFHPGSKALTIGTYGCNFSCFWCQNHHISKQNPLKLDQLGISHDYLSPEKFIDIALKNDCRGTSISFNEPTLLFEYSIEVFKLAKQNGLYNTYVTNGYMTKDVLKDLADAGLDAMNIDIKGDSEMVQKYCGVDGEKIWRNAKLAKEMGVHIEITTLLIQKLNSKNEIIRKIAERISNELGDSIPYHISRFFPHYESYNHGLNEPTPLNCLYNAYDIAKDVGLKYVYIGNLPNNDFNDTKCPKCSKLVIKRKILGKQELNLDINGNCKFCGFPICVI</sequence>
<keyword evidence="4" id="KW-0479">Metal-binding</keyword>